<dbReference type="PROSITE" id="PS50011">
    <property type="entry name" value="PROTEIN_KINASE_DOM"/>
    <property type="match status" value="1"/>
</dbReference>
<dbReference type="EMBL" id="KE346372">
    <property type="protein sequence ID" value="KJE96904.1"/>
    <property type="molecule type" value="Genomic_DNA"/>
</dbReference>
<dbReference type="InterPro" id="IPR001245">
    <property type="entry name" value="Ser-Thr/Tyr_kinase_cat_dom"/>
</dbReference>
<keyword evidence="6 8" id="KW-0472">Membrane</keyword>
<feature type="signal peptide" evidence="9">
    <location>
        <begin position="1"/>
        <end position="23"/>
    </location>
</feature>
<dbReference type="InParanoid" id="A0A0D2WWJ6"/>
<accession>A0A0D2WWJ6</accession>
<keyword evidence="9" id="KW-0732">Signal</keyword>
<dbReference type="GO" id="GO:0007169">
    <property type="term" value="P:cell surface receptor protein tyrosine kinase signaling pathway"/>
    <property type="evidence" value="ECO:0007669"/>
    <property type="project" value="TreeGrafter"/>
</dbReference>
<dbReference type="EMBL" id="KE346372">
    <property type="protein sequence ID" value="KJE96903.1"/>
    <property type="molecule type" value="Genomic_DNA"/>
</dbReference>
<evidence type="ECO:0000256" key="3">
    <source>
        <dbReference type="ARBA" id="ARBA00022741"/>
    </source>
</evidence>
<dbReference type="GO" id="GO:0050793">
    <property type="term" value="P:regulation of developmental process"/>
    <property type="evidence" value="ECO:0007669"/>
    <property type="project" value="UniProtKB-ARBA"/>
</dbReference>
<evidence type="ECO:0000259" key="10">
    <source>
        <dbReference type="PROSITE" id="PS50011"/>
    </source>
</evidence>
<dbReference type="InterPro" id="IPR020635">
    <property type="entry name" value="Tyr_kinase_cat_dom"/>
</dbReference>
<protein>
    <submittedName>
        <fullName evidence="11 12">TKL protein kinase</fullName>
    </submittedName>
</protein>
<dbReference type="GO" id="GO:0048468">
    <property type="term" value="P:cell development"/>
    <property type="evidence" value="ECO:0007669"/>
    <property type="project" value="UniProtKB-ARBA"/>
</dbReference>
<evidence type="ECO:0000256" key="8">
    <source>
        <dbReference type="SAM" id="Phobius"/>
    </source>
</evidence>
<reference evidence="13" key="2">
    <citation type="submission" date="2011-02" db="EMBL/GenBank/DDBJ databases">
        <title>The Genome Sequence of Capsaspora owczarzaki ATCC 30864.</title>
        <authorList>
            <person name="Russ C."/>
            <person name="Cuomo C."/>
            <person name="Burger G."/>
            <person name="Gray M.W."/>
            <person name="Holland P.W.H."/>
            <person name="King N."/>
            <person name="Lang F.B.F."/>
            <person name="Roger A.J."/>
            <person name="Ruiz-Trillo I."/>
            <person name="Young S.K."/>
            <person name="Zeng Q."/>
            <person name="Gargeya S."/>
            <person name="Alvarado L."/>
            <person name="Berlin A."/>
            <person name="Chapman S.B."/>
            <person name="Chen Z."/>
            <person name="Freedman E."/>
            <person name="Gellesch M."/>
            <person name="Goldberg J."/>
            <person name="Griggs A."/>
            <person name="Gujja S."/>
            <person name="Heilman E."/>
            <person name="Heiman D."/>
            <person name="Howarth C."/>
            <person name="Mehta T."/>
            <person name="Neiman D."/>
            <person name="Pearson M."/>
            <person name="Roberts A."/>
            <person name="Saif S."/>
            <person name="Shea T."/>
            <person name="Shenoy N."/>
            <person name="Sisk P."/>
            <person name="Stolte C."/>
            <person name="Sykes S."/>
            <person name="White J."/>
            <person name="Yandava C."/>
            <person name="Haas B."/>
            <person name="Nusbaum C."/>
            <person name="Birren B."/>
        </authorList>
    </citation>
    <scope>NUCLEOTIDE SEQUENCE</scope>
    <source>
        <strain evidence="13">ATCC 30864</strain>
    </source>
</reference>
<dbReference type="FunFam" id="1.10.510.10:FF:001512">
    <property type="entry name" value="Receptor tyrosine-protein kinase erbB-2"/>
    <property type="match status" value="1"/>
</dbReference>
<gene>
    <name evidence="11" type="ORF">CAOG_009046</name>
</gene>
<dbReference type="Proteomes" id="UP000008743">
    <property type="component" value="Unassembled WGS sequence"/>
</dbReference>
<dbReference type="InterPro" id="IPR012334">
    <property type="entry name" value="Pectin_lyas_fold"/>
</dbReference>
<evidence type="ECO:0000256" key="1">
    <source>
        <dbReference type="ARBA" id="ARBA00004308"/>
    </source>
</evidence>
<evidence type="ECO:0000256" key="7">
    <source>
        <dbReference type="ARBA" id="ARBA00023137"/>
    </source>
</evidence>
<evidence type="ECO:0000256" key="4">
    <source>
        <dbReference type="ARBA" id="ARBA00022777"/>
    </source>
</evidence>
<dbReference type="InterPro" id="IPR006626">
    <property type="entry name" value="PbH1"/>
</dbReference>
<evidence type="ECO:0000313" key="12">
    <source>
        <dbReference type="EMBL" id="KJE96904.1"/>
    </source>
</evidence>
<keyword evidence="2" id="KW-0808">Transferase</keyword>
<dbReference type="GO" id="GO:0005886">
    <property type="term" value="C:plasma membrane"/>
    <property type="evidence" value="ECO:0007669"/>
    <property type="project" value="TreeGrafter"/>
</dbReference>
<dbReference type="GO" id="GO:0004714">
    <property type="term" value="F:transmembrane receptor protein tyrosine kinase activity"/>
    <property type="evidence" value="ECO:0007669"/>
    <property type="project" value="TreeGrafter"/>
</dbReference>
<dbReference type="InterPro" id="IPR050122">
    <property type="entry name" value="RTK"/>
</dbReference>
<sequence>MRVGRVSLLALAALAAFLPFVLGQDCTTTVSTAADLDQALRGFTTDVVVCIQPGTYALNNPMIYVSRTVRGLGAGPGDVIITPYYAGNGNVLNVNSMQPVTLSNFRLSGGETGLVVTNAANVIISNLIVDSNTQTSSGQAAGIHLGSSVTISITDSIISSNAAYAYGGGMIVAGASNVQLTNVTFVGNSGDLSSSFSEGYGGAIAISGSDSTVTITGCTFINNTAENGGAIGITEHMTGVQVAISKSTFSGNIAEDSGHAFFSDSQTTTLVIYQSTFTGNVDTENVANTTSIWLSTTGFARVLIYNMISSGQNFTTPRNWDIDIESASGLALWTTSDAARLTTPSTFKSADSAPGIFCPYATAQGATTWMISVIDECTFASRLSVATISASRASASAMSKVSFTSAVSASSASARSAVSAASVQSSLSIVSAKSATSAATVSAKSALSAASMESSASRASVIAATSAASVSVQSAASVIEAAAASAASVTSAQSVTSVQSSASVASVALVSSASAASVASAASANSLISVDFVVSVDSVVSVASVRSIGGGSTTATPAPSAVQSSTHILSSARDGSSAASVASSSSASLALPPQSDQASSSSSAIVGAVVGIVLLVLIAVVAFVLYRRHKRRLQPFGSRVSLQKSDSTLVPMQAVGFSSSQSQSQSEVYASPNQVESAYATVGQRVYSNDPPKPSPEYAYATSPGRIYSDIVTETTSLRQGLVLGAKLGSGAFGVVLRGQLPSNLVPKDAKYLLADERQPHLDVAVKTIPSDADPKSRREFIEEARMMARFDNPNVVRAICSLLEAEPLLCVLELMPFGDLRGVLQKSIKVQVSWTRAESAHALAQVARGLDYLEQIRFVHRDIAARNCLVGANLAVKISDFGLSRAIAEESDYYRMETKGRLPVKWMAPECLLYRKFTHQSDVWAFGVLAWEVYSYGASPYGNQKGPEILAQVEGGFRLQKPSGCADVDFEQVFKCWNREPLSRPSFAALSAYFAQVALNTPVRDIGLLVSS</sequence>
<dbReference type="Gene3D" id="1.10.510.10">
    <property type="entry name" value="Transferase(Phosphotransferase) domain 1"/>
    <property type="match status" value="1"/>
</dbReference>
<feature type="transmembrane region" description="Helical" evidence="8">
    <location>
        <begin position="604"/>
        <end position="626"/>
    </location>
</feature>
<dbReference type="InterPro" id="IPR008266">
    <property type="entry name" value="Tyr_kinase_AS"/>
</dbReference>
<feature type="domain" description="Protein kinase" evidence="10">
    <location>
        <begin position="722"/>
        <end position="995"/>
    </location>
</feature>
<dbReference type="InterPro" id="IPR000719">
    <property type="entry name" value="Prot_kinase_dom"/>
</dbReference>
<dbReference type="Gene3D" id="1.20.5.510">
    <property type="entry name" value="Single helix bin"/>
    <property type="match status" value="1"/>
</dbReference>
<dbReference type="CDD" id="cd00192">
    <property type="entry name" value="PTKc"/>
    <property type="match status" value="1"/>
</dbReference>
<dbReference type="InterPro" id="IPR011009">
    <property type="entry name" value="Kinase-like_dom_sf"/>
</dbReference>
<evidence type="ECO:0000313" key="13">
    <source>
        <dbReference type="Proteomes" id="UP000008743"/>
    </source>
</evidence>
<dbReference type="PANTHER" id="PTHR24416">
    <property type="entry name" value="TYROSINE-PROTEIN KINASE RECEPTOR"/>
    <property type="match status" value="1"/>
</dbReference>
<dbReference type="GO" id="GO:0043235">
    <property type="term" value="C:receptor complex"/>
    <property type="evidence" value="ECO:0007669"/>
    <property type="project" value="TreeGrafter"/>
</dbReference>
<proteinExistence type="predicted"/>
<comment type="subcellular location">
    <subcellularLocation>
        <location evidence="1">Endomembrane system</location>
    </subcellularLocation>
</comment>
<dbReference type="Pfam" id="PF07714">
    <property type="entry name" value="PK_Tyr_Ser-Thr"/>
    <property type="match status" value="1"/>
</dbReference>
<feature type="chain" id="PRO_5007395549" evidence="9">
    <location>
        <begin position="24"/>
        <end position="1013"/>
    </location>
</feature>
<evidence type="ECO:0000256" key="2">
    <source>
        <dbReference type="ARBA" id="ARBA00022679"/>
    </source>
</evidence>
<dbReference type="RefSeq" id="XP_011270734.1">
    <property type="nucleotide sequence ID" value="XM_011272432.1"/>
</dbReference>
<keyword evidence="13" id="KW-1185">Reference proteome</keyword>
<keyword evidence="7" id="KW-0829">Tyrosine-protein kinase</keyword>
<keyword evidence="8" id="KW-1133">Transmembrane helix</keyword>
<evidence type="ECO:0000313" key="11">
    <source>
        <dbReference type="EMBL" id="KJE96903.1"/>
    </source>
</evidence>
<dbReference type="PRINTS" id="PR00109">
    <property type="entry name" value="TYRKINASE"/>
</dbReference>
<evidence type="ECO:0000256" key="5">
    <source>
        <dbReference type="ARBA" id="ARBA00022840"/>
    </source>
</evidence>
<dbReference type="SUPFAM" id="SSF56112">
    <property type="entry name" value="Protein kinase-like (PK-like)"/>
    <property type="match status" value="1"/>
</dbReference>
<keyword evidence="5" id="KW-0067">ATP-binding</keyword>
<dbReference type="PANTHER" id="PTHR24416:SF611">
    <property type="entry name" value="TYROSINE-PROTEIN KINASE TRANSMEMBRANE RECEPTOR ROR"/>
    <property type="match status" value="1"/>
</dbReference>
<organism evidence="11 13">
    <name type="scientific">Capsaspora owczarzaki (strain ATCC 30864)</name>
    <dbReference type="NCBI Taxonomy" id="595528"/>
    <lineage>
        <taxon>Eukaryota</taxon>
        <taxon>Filasterea</taxon>
        <taxon>Capsaspora</taxon>
    </lineage>
</organism>
<dbReference type="PROSITE" id="PS00109">
    <property type="entry name" value="PROTEIN_KINASE_TYR"/>
    <property type="match status" value="1"/>
</dbReference>
<dbReference type="SMART" id="SM00710">
    <property type="entry name" value="PbH1"/>
    <property type="match status" value="5"/>
</dbReference>
<keyword evidence="8" id="KW-0812">Transmembrane</keyword>
<dbReference type="STRING" id="595528.A0A0D2WWJ6"/>
<dbReference type="SMART" id="SM00219">
    <property type="entry name" value="TyrKc"/>
    <property type="match status" value="1"/>
</dbReference>
<name>A0A0D2WWJ6_CAPO3</name>
<dbReference type="Gene3D" id="3.30.200.20">
    <property type="entry name" value="Phosphorylase Kinase, domain 1"/>
    <property type="match status" value="1"/>
</dbReference>
<keyword evidence="4 11" id="KW-0418">Kinase</keyword>
<dbReference type="GO" id="GO:0005524">
    <property type="term" value="F:ATP binding"/>
    <property type="evidence" value="ECO:0007669"/>
    <property type="project" value="UniProtKB-KW"/>
</dbReference>
<dbReference type="GO" id="GO:0012505">
    <property type="term" value="C:endomembrane system"/>
    <property type="evidence" value="ECO:0007669"/>
    <property type="project" value="UniProtKB-SubCell"/>
</dbReference>
<dbReference type="SUPFAM" id="SSF51126">
    <property type="entry name" value="Pectin lyase-like"/>
    <property type="match status" value="1"/>
</dbReference>
<keyword evidence="3" id="KW-0547">Nucleotide-binding</keyword>
<reference evidence="11" key="1">
    <citation type="submission" date="2011-02" db="EMBL/GenBank/DDBJ databases">
        <title>The Genome Sequence of Capsaspora owczarzaki ATCC 30864.</title>
        <authorList>
            <consortium name="The Broad Institute Genome Sequencing Platform"/>
            <person name="Russ C."/>
            <person name="Cuomo C."/>
            <person name="Burger G."/>
            <person name="Gray M.W."/>
            <person name="Holland P.W.H."/>
            <person name="King N."/>
            <person name="Lang F.B.F."/>
            <person name="Roger A.J."/>
            <person name="Ruiz-Trillo I."/>
            <person name="Young S.K."/>
            <person name="Zeng Q."/>
            <person name="Gargeya S."/>
            <person name="Alvarado L."/>
            <person name="Berlin A."/>
            <person name="Chapman S.B."/>
            <person name="Chen Z."/>
            <person name="Freedman E."/>
            <person name="Gellesch M."/>
            <person name="Goldberg J."/>
            <person name="Griggs A."/>
            <person name="Gujja S."/>
            <person name="Heilman E."/>
            <person name="Heiman D."/>
            <person name="Howarth C."/>
            <person name="Mehta T."/>
            <person name="Neiman D."/>
            <person name="Pearson M."/>
            <person name="Roberts A."/>
            <person name="Saif S."/>
            <person name="Shea T."/>
            <person name="Shenoy N."/>
            <person name="Sisk P."/>
            <person name="Stolte C."/>
            <person name="Sykes S."/>
            <person name="White J."/>
            <person name="Yandava C."/>
            <person name="Haas B."/>
            <person name="Nusbaum C."/>
            <person name="Birren B."/>
        </authorList>
    </citation>
    <scope>NUCLEOTIDE SEQUENCE</scope>
    <source>
        <strain evidence="11">ATCC 30864</strain>
    </source>
</reference>
<dbReference type="InterPro" id="IPR011050">
    <property type="entry name" value="Pectin_lyase_fold/virulence"/>
</dbReference>
<evidence type="ECO:0000256" key="6">
    <source>
        <dbReference type="ARBA" id="ARBA00023136"/>
    </source>
</evidence>
<evidence type="ECO:0000256" key="9">
    <source>
        <dbReference type="SAM" id="SignalP"/>
    </source>
</evidence>
<dbReference type="Gene3D" id="2.160.20.10">
    <property type="entry name" value="Single-stranded right-handed beta-helix, Pectin lyase-like"/>
    <property type="match status" value="1"/>
</dbReference>
<dbReference type="AlphaFoldDB" id="A0A0D2WWJ6"/>